<dbReference type="EMBL" id="CABWLC010000018">
    <property type="protein sequence ID" value="VXA87166.1"/>
    <property type="molecule type" value="Genomic_DNA"/>
</dbReference>
<reference evidence="2 3" key="1">
    <citation type="submission" date="2019-10" db="EMBL/GenBank/DDBJ databases">
        <authorList>
            <person name="Karimi E."/>
        </authorList>
    </citation>
    <scope>NUCLEOTIDE SEQUENCE [LARGE SCALE GENOMIC DNA]</scope>
    <source>
        <strain evidence="2">Aeromonas sp. 8C</strain>
    </source>
</reference>
<proteinExistence type="predicted"/>
<feature type="compositionally biased region" description="Low complexity" evidence="1">
    <location>
        <begin position="84"/>
        <end position="99"/>
    </location>
</feature>
<sequence length="123" mass="13063">MLTAGAPQPLVEEEHHGIDGRFDHRHHTTGEQLAAQQEGHPEGHREVDHREAAGLGLQAVLWLELVPAKVMKVEGDRVDGGLDQGDQAGGQQLTGQQVGHGKGDTEVQDGKADGLFHDGGSLC</sequence>
<feature type="region of interest" description="Disordered" evidence="1">
    <location>
        <begin position="77"/>
        <end position="123"/>
    </location>
</feature>
<evidence type="ECO:0000313" key="2">
    <source>
        <dbReference type="EMBL" id="VXA87166.1"/>
    </source>
</evidence>
<accession>A0A653L8G2</accession>
<feature type="region of interest" description="Disordered" evidence="1">
    <location>
        <begin position="18"/>
        <end position="47"/>
    </location>
</feature>
<evidence type="ECO:0000313" key="3">
    <source>
        <dbReference type="Proteomes" id="UP000439123"/>
    </source>
</evidence>
<organism evidence="2 3">
    <name type="scientific">Aeromonas veronii</name>
    <dbReference type="NCBI Taxonomy" id="654"/>
    <lineage>
        <taxon>Bacteria</taxon>
        <taxon>Pseudomonadati</taxon>
        <taxon>Pseudomonadota</taxon>
        <taxon>Gammaproteobacteria</taxon>
        <taxon>Aeromonadales</taxon>
        <taxon>Aeromonadaceae</taxon>
        <taxon>Aeromonas</taxon>
    </lineage>
</organism>
<dbReference type="AlphaFoldDB" id="A0A653L8G2"/>
<dbReference type="Proteomes" id="UP000439123">
    <property type="component" value="Unassembled WGS sequence"/>
</dbReference>
<feature type="compositionally biased region" description="Basic and acidic residues" evidence="1">
    <location>
        <begin position="101"/>
        <end position="116"/>
    </location>
</feature>
<name>A0A653L8G2_AERVE</name>
<gene>
    <name evidence="2" type="ORF">AERO8C_50055</name>
</gene>
<evidence type="ECO:0000256" key="1">
    <source>
        <dbReference type="SAM" id="MobiDB-lite"/>
    </source>
</evidence>
<protein>
    <submittedName>
        <fullName evidence="2">Uncharacterized protein</fullName>
    </submittedName>
</protein>